<dbReference type="InterPro" id="IPR052713">
    <property type="entry name" value="FeoA"/>
</dbReference>
<dbReference type="EMBL" id="NOXG01000003">
    <property type="protein sequence ID" value="PYD76242.1"/>
    <property type="molecule type" value="Genomic_DNA"/>
</dbReference>
<comment type="caution">
    <text evidence="3">The sequence shown here is derived from an EMBL/GenBank/DDBJ whole genome shotgun (WGS) entry which is preliminary data.</text>
</comment>
<accession>A0A318QFU1</accession>
<feature type="domain" description="Ferrous iron transporter FeoA-like" evidence="2">
    <location>
        <begin position="1"/>
        <end position="77"/>
    </location>
</feature>
<dbReference type="PANTHER" id="PTHR42954">
    <property type="entry name" value="FE(2+) TRANSPORT PROTEIN A"/>
    <property type="match status" value="1"/>
</dbReference>
<name>A0A318QFU1_9PROT</name>
<dbReference type="Gene3D" id="2.30.30.90">
    <property type="match status" value="1"/>
</dbReference>
<sequence length="87" mass="9474">MRLNELPRGMEAIIDRVEEAGQPDPVAGRLRELGFVPDEPVCVVATAPMGGDPIAVRIGFTRFALRRDEAARVIVHVDKAPLDKTPS</sequence>
<dbReference type="InterPro" id="IPR007167">
    <property type="entry name" value="Fe-transptr_FeoA-like"/>
</dbReference>
<reference evidence="3 4" key="1">
    <citation type="submission" date="2017-07" db="EMBL/GenBank/DDBJ databases">
        <title>A draft genome sequence of Komagataeibacter sp. T5K1.</title>
        <authorList>
            <person name="Skraban J."/>
            <person name="Cleenwerck I."/>
            <person name="Vandamme P."/>
            <person name="Trcek J."/>
        </authorList>
    </citation>
    <scope>NUCLEOTIDE SEQUENCE [LARGE SCALE GENOMIC DNA]</scope>
    <source>
        <strain evidence="3 4">T5K1</strain>
    </source>
</reference>
<dbReference type="PANTHER" id="PTHR42954:SF2">
    <property type="entry name" value="FE(2+) TRANSPORT PROTEIN A"/>
    <property type="match status" value="1"/>
</dbReference>
<dbReference type="SMART" id="SM00899">
    <property type="entry name" value="FeoA"/>
    <property type="match status" value="1"/>
</dbReference>
<evidence type="ECO:0000313" key="3">
    <source>
        <dbReference type="EMBL" id="PYD76242.1"/>
    </source>
</evidence>
<protein>
    <submittedName>
        <fullName evidence="3">Ferrous iron transport protein A</fullName>
    </submittedName>
</protein>
<dbReference type="InterPro" id="IPR008988">
    <property type="entry name" value="Transcriptional_repressor_C"/>
</dbReference>
<evidence type="ECO:0000259" key="2">
    <source>
        <dbReference type="SMART" id="SM00899"/>
    </source>
</evidence>
<organism evidence="3 4">
    <name type="scientific">Novacetimonas pomaceti</name>
    <dbReference type="NCBI Taxonomy" id="2021998"/>
    <lineage>
        <taxon>Bacteria</taxon>
        <taxon>Pseudomonadati</taxon>
        <taxon>Pseudomonadota</taxon>
        <taxon>Alphaproteobacteria</taxon>
        <taxon>Acetobacterales</taxon>
        <taxon>Acetobacteraceae</taxon>
        <taxon>Novacetimonas</taxon>
    </lineage>
</organism>
<evidence type="ECO:0000313" key="4">
    <source>
        <dbReference type="Proteomes" id="UP000247609"/>
    </source>
</evidence>
<dbReference type="SUPFAM" id="SSF50037">
    <property type="entry name" value="C-terminal domain of transcriptional repressors"/>
    <property type="match status" value="1"/>
</dbReference>
<dbReference type="Proteomes" id="UP000247609">
    <property type="component" value="Unassembled WGS sequence"/>
</dbReference>
<dbReference type="InterPro" id="IPR038157">
    <property type="entry name" value="FeoA_core_dom"/>
</dbReference>
<evidence type="ECO:0000256" key="1">
    <source>
        <dbReference type="ARBA" id="ARBA00023004"/>
    </source>
</evidence>
<dbReference type="RefSeq" id="WP_110528072.1">
    <property type="nucleotide sequence ID" value="NZ_NOXG01000003.1"/>
</dbReference>
<gene>
    <name evidence="3" type="ORF">CFR71_05200</name>
</gene>
<keyword evidence="1" id="KW-0408">Iron</keyword>
<dbReference type="Pfam" id="PF04023">
    <property type="entry name" value="FeoA"/>
    <property type="match status" value="1"/>
</dbReference>
<proteinExistence type="predicted"/>
<dbReference type="GO" id="GO:0046914">
    <property type="term" value="F:transition metal ion binding"/>
    <property type="evidence" value="ECO:0007669"/>
    <property type="project" value="InterPro"/>
</dbReference>
<dbReference type="AlphaFoldDB" id="A0A318QFU1"/>